<dbReference type="GO" id="GO:0016758">
    <property type="term" value="F:hexosyltransferase activity"/>
    <property type="evidence" value="ECO:0007669"/>
    <property type="project" value="InterPro"/>
</dbReference>
<comment type="caution">
    <text evidence="9">The sequence shown here is derived from an EMBL/GenBank/DDBJ whole genome shotgun (WGS) entry which is preliminary data.</text>
</comment>
<feature type="transmembrane region" description="Helical" evidence="8">
    <location>
        <begin position="322"/>
        <end position="338"/>
    </location>
</feature>
<keyword evidence="4 8" id="KW-0812">Transmembrane</keyword>
<protein>
    <recommendedName>
        <fullName evidence="11">DUF2029 domain-containing protein</fullName>
    </recommendedName>
</protein>
<evidence type="ECO:0000313" key="9">
    <source>
        <dbReference type="EMBL" id="GEL97159.1"/>
    </source>
</evidence>
<feature type="transmembrane region" description="Helical" evidence="8">
    <location>
        <begin position="199"/>
        <end position="219"/>
    </location>
</feature>
<dbReference type="Proteomes" id="UP000321049">
    <property type="component" value="Unassembled WGS sequence"/>
</dbReference>
<feature type="transmembrane region" description="Helical" evidence="8">
    <location>
        <begin position="112"/>
        <end position="133"/>
    </location>
</feature>
<keyword evidence="5 8" id="KW-1133">Transmembrane helix</keyword>
<keyword evidence="2" id="KW-1003">Cell membrane</keyword>
<gene>
    <name evidence="9" type="ORF">CTE05_07060</name>
</gene>
<evidence type="ECO:0000256" key="7">
    <source>
        <dbReference type="ARBA" id="ARBA00024033"/>
    </source>
</evidence>
<feature type="transmembrane region" description="Helical" evidence="8">
    <location>
        <begin position="350"/>
        <end position="366"/>
    </location>
</feature>
<dbReference type="GO" id="GO:0005886">
    <property type="term" value="C:plasma membrane"/>
    <property type="evidence" value="ECO:0007669"/>
    <property type="project" value="UniProtKB-SubCell"/>
</dbReference>
<dbReference type="InterPro" id="IPR018584">
    <property type="entry name" value="GT87"/>
</dbReference>
<comment type="similarity">
    <text evidence="7">Belongs to the glycosyltransferase 87 family.</text>
</comment>
<organism evidence="9 10">
    <name type="scientific">Cellulomonas terrae</name>
    <dbReference type="NCBI Taxonomy" id="311234"/>
    <lineage>
        <taxon>Bacteria</taxon>
        <taxon>Bacillati</taxon>
        <taxon>Actinomycetota</taxon>
        <taxon>Actinomycetes</taxon>
        <taxon>Micrococcales</taxon>
        <taxon>Cellulomonadaceae</taxon>
        <taxon>Cellulomonas</taxon>
    </lineage>
</organism>
<evidence type="ECO:0000256" key="6">
    <source>
        <dbReference type="ARBA" id="ARBA00023136"/>
    </source>
</evidence>
<dbReference type="Pfam" id="PF09594">
    <property type="entry name" value="GT87"/>
    <property type="match status" value="1"/>
</dbReference>
<feature type="transmembrane region" description="Helical" evidence="8">
    <location>
        <begin position="372"/>
        <end position="389"/>
    </location>
</feature>
<feature type="transmembrane region" description="Helical" evidence="8">
    <location>
        <begin position="226"/>
        <end position="247"/>
    </location>
</feature>
<dbReference type="RefSeq" id="WP_186814721.1">
    <property type="nucleotide sequence ID" value="NZ_BJWH01000002.1"/>
</dbReference>
<reference evidence="9 10" key="1">
    <citation type="submission" date="2019-07" db="EMBL/GenBank/DDBJ databases">
        <title>Whole genome shotgun sequence of Cellulomonas terrae NBRC 100819.</title>
        <authorList>
            <person name="Hosoyama A."/>
            <person name="Uohara A."/>
            <person name="Ohji S."/>
            <person name="Ichikawa N."/>
        </authorList>
    </citation>
    <scope>NUCLEOTIDE SEQUENCE [LARGE SCALE GENOMIC DNA]</scope>
    <source>
        <strain evidence="9 10">NBRC 100819</strain>
    </source>
</reference>
<evidence type="ECO:0008006" key="11">
    <source>
        <dbReference type="Google" id="ProtNLM"/>
    </source>
</evidence>
<comment type="subcellular location">
    <subcellularLocation>
        <location evidence="1">Cell membrane</location>
        <topology evidence="1">Multi-pass membrane protein</topology>
    </subcellularLocation>
</comment>
<evidence type="ECO:0000256" key="3">
    <source>
        <dbReference type="ARBA" id="ARBA00022679"/>
    </source>
</evidence>
<keyword evidence="10" id="KW-1185">Reference proteome</keyword>
<keyword evidence="6 8" id="KW-0472">Membrane</keyword>
<feature type="transmembrane region" description="Helical" evidence="8">
    <location>
        <begin position="45"/>
        <end position="66"/>
    </location>
</feature>
<name>A0A511JH45_9CELL</name>
<dbReference type="AlphaFoldDB" id="A0A511JH45"/>
<evidence type="ECO:0000256" key="2">
    <source>
        <dbReference type="ARBA" id="ARBA00022475"/>
    </source>
</evidence>
<evidence type="ECO:0000256" key="4">
    <source>
        <dbReference type="ARBA" id="ARBA00022692"/>
    </source>
</evidence>
<sequence length="428" mass="44612">MSSSPSGSPAPVSASHRWLRAELDRLDAQHPRVHRAVRALWLRPVPFVIVLSVLAEGALGAVISGGDAAWFRDAGVDMVGPGFLDVFSQSGLQIGPLYLLALGLATRVLEALGLPVLFTLAAAQAAGVAWFALWTARRVAQAVGAAVLPVQWALGLTLALGGFLAEGIGNGHPEEILIGLLLANAALVTSSGRHALAGLLVGLATGVKQWGIIGAGILVHGRRLRGTVVGSLVVAGVVAAVYLPFALGGEMNTFDMAWGIPDSSLLATIAGWTGGSDWTLRLVQGAAAGLVGTAIAWRRRGSPLVAIIGVISTRLLLDPLRLTYYSGPLVAVGVLWMWTSDIPVVRRWRLAVTLCMPAVVLAPYLLPRPTLWHVGDVLLLLVPVACLVVEARAGRSRMVGDDLIPQVPATTLPPCPTPAAPPLVRASS</sequence>
<dbReference type="EMBL" id="BJWH01000002">
    <property type="protein sequence ID" value="GEL97159.1"/>
    <property type="molecule type" value="Genomic_DNA"/>
</dbReference>
<evidence type="ECO:0000256" key="5">
    <source>
        <dbReference type="ARBA" id="ARBA00022989"/>
    </source>
</evidence>
<accession>A0A511JH45</accession>
<proteinExistence type="inferred from homology"/>
<evidence type="ECO:0000256" key="1">
    <source>
        <dbReference type="ARBA" id="ARBA00004651"/>
    </source>
</evidence>
<evidence type="ECO:0000256" key="8">
    <source>
        <dbReference type="SAM" id="Phobius"/>
    </source>
</evidence>
<keyword evidence="3" id="KW-0808">Transferase</keyword>
<evidence type="ECO:0000313" key="10">
    <source>
        <dbReference type="Proteomes" id="UP000321049"/>
    </source>
</evidence>
<feature type="transmembrane region" description="Helical" evidence="8">
    <location>
        <begin position="139"/>
        <end position="164"/>
    </location>
</feature>